<dbReference type="PANTHER" id="PTHR43581:SF2">
    <property type="entry name" value="EXCINUCLEASE ATPASE SUBUNIT"/>
    <property type="match status" value="1"/>
</dbReference>
<gene>
    <name evidence="2" type="ORF">AS202_11470</name>
</gene>
<dbReference type="Gene3D" id="3.40.50.300">
    <property type="entry name" value="P-loop containing nucleotide triphosphate hydrolases"/>
    <property type="match status" value="1"/>
</dbReference>
<dbReference type="EMBL" id="CP013690">
    <property type="protein sequence ID" value="ALU26728.1"/>
    <property type="molecule type" value="Genomic_DNA"/>
</dbReference>
<organism evidence="2 3">
    <name type="scientific">Myroides odoratimimus</name>
    <dbReference type="NCBI Taxonomy" id="76832"/>
    <lineage>
        <taxon>Bacteria</taxon>
        <taxon>Pseudomonadati</taxon>
        <taxon>Bacteroidota</taxon>
        <taxon>Flavobacteriia</taxon>
        <taxon>Flavobacteriales</taxon>
        <taxon>Flavobacteriaceae</taxon>
        <taxon>Myroides</taxon>
    </lineage>
</organism>
<dbReference type="PANTHER" id="PTHR43581">
    <property type="entry name" value="ATP/GTP PHOSPHATASE"/>
    <property type="match status" value="1"/>
</dbReference>
<protein>
    <recommendedName>
        <fullName evidence="1">ATPase AAA-type core domain-containing protein</fullName>
    </recommendedName>
</protein>
<dbReference type="InterPro" id="IPR027417">
    <property type="entry name" value="P-loop_NTPase"/>
</dbReference>
<dbReference type="RefSeq" id="WP_058699460.1">
    <property type="nucleotide sequence ID" value="NZ_CP013690.1"/>
</dbReference>
<evidence type="ECO:0000313" key="3">
    <source>
        <dbReference type="Proteomes" id="UP000069030"/>
    </source>
</evidence>
<dbReference type="InterPro" id="IPR051396">
    <property type="entry name" value="Bact_Antivir_Def_Nuclease"/>
</dbReference>
<sequence>MKLKKLYLKNIGPFLDDEIEFATNENAGSQVTIVTGENGAGKTIIIDAIRKMFLEYEGDSIRSIRRGKDFLLNMELELNGANLLLEARLNEGNSKESFDIYNRGEKYEFFLKALFDSSSAKGNKWILNYWTSQNDHQTFSINTLGFIKLEGYLRNCLDGIQRNTDTTQIVTFFDYFKSSSNPTERAEGEYIYEVLKKIFKISLLDGELLHVERSTFLPVIRQNGVDITIEKLSSGNLYLVQRLISLLSQMYSVYKLNDLPLAELCLTPGVLLIDEAENHLHPKWQKTFLNSILELFPNLQIIVTTHSPFIVGSVEGAKVYVCKPEIGYSKIIDETSKYSNKPIEEILSSDVFGETSSFANVEIDKLLKERIEAIEAGDKTKEKEIEEKLIAINPQYFGYLNLDDTLKQLLETK</sequence>
<dbReference type="GO" id="GO:0005524">
    <property type="term" value="F:ATP binding"/>
    <property type="evidence" value="ECO:0007669"/>
    <property type="project" value="InterPro"/>
</dbReference>
<accession>A0AAI8G5G2</accession>
<dbReference type="AlphaFoldDB" id="A0AAI8G5G2"/>
<reference evidence="2 3" key="1">
    <citation type="journal article" date="2016" name="J. Zhejiang Univ. Sci. B">
        <title>Antibiotic resistance mechanisms of Myroides sp.</title>
        <authorList>
            <person name="Hu S."/>
            <person name="Yuan S."/>
            <person name="Qu H."/>
            <person name="Jiang T."/>
            <person name="Zhou Y."/>
            <person name="Wang M."/>
            <person name="Ming D."/>
        </authorList>
    </citation>
    <scope>NUCLEOTIDE SEQUENCE [LARGE SCALE GENOMIC DNA]</scope>
    <source>
        <strain evidence="2 3">PR63039</strain>
    </source>
</reference>
<dbReference type="Proteomes" id="UP000069030">
    <property type="component" value="Chromosome"/>
</dbReference>
<evidence type="ECO:0000313" key="2">
    <source>
        <dbReference type="EMBL" id="ALU26728.1"/>
    </source>
</evidence>
<proteinExistence type="predicted"/>
<evidence type="ECO:0000259" key="1">
    <source>
        <dbReference type="Pfam" id="PF13304"/>
    </source>
</evidence>
<feature type="domain" description="ATPase AAA-type core" evidence="1">
    <location>
        <begin position="31"/>
        <end position="311"/>
    </location>
</feature>
<name>A0AAI8G5G2_9FLAO</name>
<dbReference type="GO" id="GO:0016887">
    <property type="term" value="F:ATP hydrolysis activity"/>
    <property type="evidence" value="ECO:0007669"/>
    <property type="project" value="InterPro"/>
</dbReference>
<dbReference type="Pfam" id="PF13304">
    <property type="entry name" value="AAA_21"/>
    <property type="match status" value="1"/>
</dbReference>
<dbReference type="KEGG" id="mod:AS202_11470"/>
<dbReference type="SUPFAM" id="SSF52540">
    <property type="entry name" value="P-loop containing nucleoside triphosphate hydrolases"/>
    <property type="match status" value="1"/>
</dbReference>
<dbReference type="InterPro" id="IPR003959">
    <property type="entry name" value="ATPase_AAA_core"/>
</dbReference>